<feature type="compositionally biased region" description="Pro residues" evidence="11">
    <location>
        <begin position="10"/>
        <end position="19"/>
    </location>
</feature>
<keyword evidence="4" id="KW-0349">Heme</keyword>
<evidence type="ECO:0000256" key="7">
    <source>
        <dbReference type="ARBA" id="ARBA00022982"/>
    </source>
</evidence>
<dbReference type="AlphaFoldDB" id="Q2GVV6"/>
<feature type="transmembrane region" description="Helical" evidence="12">
    <location>
        <begin position="144"/>
        <end position="167"/>
    </location>
</feature>
<feature type="transmembrane region" description="Helical" evidence="12">
    <location>
        <begin position="42"/>
        <end position="62"/>
    </location>
</feature>
<dbReference type="HOGENOM" id="CLU_090067_1_0_1"/>
<feature type="transmembrane region" description="Helical" evidence="12">
    <location>
        <begin position="188"/>
        <end position="205"/>
    </location>
</feature>
<protein>
    <recommendedName>
        <fullName evidence="13">Cytochrome b561 domain-containing protein</fullName>
    </recommendedName>
</protein>
<evidence type="ECO:0000259" key="13">
    <source>
        <dbReference type="PROSITE" id="PS50939"/>
    </source>
</evidence>
<keyword evidence="10 12" id="KW-0472">Membrane</keyword>
<dbReference type="eggNOG" id="ENOG502S87A">
    <property type="taxonomic scope" value="Eukaryota"/>
</dbReference>
<dbReference type="PANTHER" id="PTHR15422">
    <property type="entry name" value="OS05G0565100 PROTEIN"/>
    <property type="match status" value="1"/>
</dbReference>
<evidence type="ECO:0000256" key="6">
    <source>
        <dbReference type="ARBA" id="ARBA00022723"/>
    </source>
</evidence>
<evidence type="ECO:0000256" key="10">
    <source>
        <dbReference type="ARBA" id="ARBA00023136"/>
    </source>
</evidence>
<comment type="subcellular location">
    <subcellularLocation>
        <location evidence="2">Membrane</location>
        <topology evidence="2">Multi-pass membrane protein</topology>
    </subcellularLocation>
</comment>
<feature type="transmembrane region" description="Helical" evidence="12">
    <location>
        <begin position="82"/>
        <end position="100"/>
    </location>
</feature>
<evidence type="ECO:0000256" key="2">
    <source>
        <dbReference type="ARBA" id="ARBA00004141"/>
    </source>
</evidence>
<dbReference type="VEuPathDB" id="FungiDB:CHGG_07898"/>
<feature type="region of interest" description="Disordered" evidence="11">
    <location>
        <begin position="1"/>
        <end position="33"/>
    </location>
</feature>
<evidence type="ECO:0000256" key="3">
    <source>
        <dbReference type="ARBA" id="ARBA00022448"/>
    </source>
</evidence>
<feature type="domain" description="Cytochrome b561" evidence="13">
    <location>
        <begin position="40"/>
        <end position="242"/>
    </location>
</feature>
<dbReference type="InterPro" id="IPR045150">
    <property type="entry name" value="CYB561D1/2"/>
</dbReference>
<dbReference type="InterPro" id="IPR006593">
    <property type="entry name" value="Cyt_b561/ferric_Rdtase_TM"/>
</dbReference>
<reference evidence="15" key="1">
    <citation type="journal article" date="2015" name="Genome Announc.">
        <title>Draft genome sequence of the cellulolytic fungus Chaetomium globosum.</title>
        <authorList>
            <person name="Cuomo C.A."/>
            <person name="Untereiner W.A."/>
            <person name="Ma L.-J."/>
            <person name="Grabherr M."/>
            <person name="Birren B.W."/>
        </authorList>
    </citation>
    <scope>NUCLEOTIDE SEQUENCE [LARGE SCALE GENOMIC DNA]</scope>
    <source>
        <strain evidence="15">ATCC 6205 / CBS 148.51 / DSM 1962 / NBRC 6347 / NRRL 1970</strain>
    </source>
</reference>
<evidence type="ECO:0000256" key="4">
    <source>
        <dbReference type="ARBA" id="ARBA00022617"/>
    </source>
</evidence>
<organism evidence="14 15">
    <name type="scientific">Chaetomium globosum (strain ATCC 6205 / CBS 148.51 / DSM 1962 / NBRC 6347 / NRRL 1970)</name>
    <name type="common">Soil fungus</name>
    <dbReference type="NCBI Taxonomy" id="306901"/>
    <lineage>
        <taxon>Eukaryota</taxon>
        <taxon>Fungi</taxon>
        <taxon>Dikarya</taxon>
        <taxon>Ascomycota</taxon>
        <taxon>Pezizomycotina</taxon>
        <taxon>Sordariomycetes</taxon>
        <taxon>Sordariomycetidae</taxon>
        <taxon>Sordariales</taxon>
        <taxon>Chaetomiaceae</taxon>
        <taxon>Chaetomium</taxon>
    </lineage>
</organism>
<sequence length="247" mass="27009">MASTETPPAQADPPAPPTESEPLLGRPGDATQKPDAPIARNFVLGTGWIAQVGALLLLAVIWTSVLKHQTHALVTPHPLLQSLGVFTVLQAILILQPTTTPAAKLLGQRDHFFLHLLSLALFISGTTIIEVNKHRNHLAHFHSAHAYFGTATLILLLLQYLFGFTIWAVPRVWGGEDAAKALWKYHRWTGYAALVLLLATVAAAVETDYNKAVMKVPLWWVVAAEVLILVGVLPRVHLRKLGLRRGP</sequence>
<dbReference type="Gene3D" id="1.20.120.1770">
    <property type="match status" value="1"/>
</dbReference>
<keyword evidence="8 12" id="KW-1133">Transmembrane helix</keyword>
<dbReference type="GO" id="GO:0016020">
    <property type="term" value="C:membrane"/>
    <property type="evidence" value="ECO:0007669"/>
    <property type="project" value="UniProtKB-SubCell"/>
</dbReference>
<dbReference type="EMBL" id="CH408033">
    <property type="protein sequence ID" value="EAQ86645.1"/>
    <property type="molecule type" value="Genomic_DNA"/>
</dbReference>
<dbReference type="GeneID" id="4394432"/>
<evidence type="ECO:0000256" key="12">
    <source>
        <dbReference type="SAM" id="Phobius"/>
    </source>
</evidence>
<evidence type="ECO:0000313" key="14">
    <source>
        <dbReference type="EMBL" id="EAQ86645.1"/>
    </source>
</evidence>
<dbReference type="PROSITE" id="PS50939">
    <property type="entry name" value="CYTOCHROME_B561"/>
    <property type="match status" value="1"/>
</dbReference>
<keyword evidence="5 12" id="KW-0812">Transmembrane</keyword>
<evidence type="ECO:0000256" key="1">
    <source>
        <dbReference type="ARBA" id="ARBA00001970"/>
    </source>
</evidence>
<name>Q2GVV6_CHAGB</name>
<dbReference type="InParanoid" id="Q2GVV6"/>
<dbReference type="PANTHER" id="PTHR15422:SF45">
    <property type="entry name" value="CYTOCHROME B561 DOMAIN-CONTAINING PROTEIN"/>
    <property type="match status" value="1"/>
</dbReference>
<gene>
    <name evidence="14" type="ORF">CHGG_07898</name>
</gene>
<dbReference type="RefSeq" id="XP_001225554.1">
    <property type="nucleotide sequence ID" value="XM_001225553.1"/>
</dbReference>
<dbReference type="Pfam" id="PF03188">
    <property type="entry name" value="Cytochrom_B561"/>
    <property type="match status" value="1"/>
</dbReference>
<keyword evidence="15" id="KW-1185">Reference proteome</keyword>
<evidence type="ECO:0000256" key="8">
    <source>
        <dbReference type="ARBA" id="ARBA00022989"/>
    </source>
</evidence>
<feature type="transmembrane region" description="Helical" evidence="12">
    <location>
        <begin position="217"/>
        <end position="238"/>
    </location>
</feature>
<dbReference type="SMART" id="SM00665">
    <property type="entry name" value="B561"/>
    <property type="match status" value="1"/>
</dbReference>
<accession>Q2GVV6</accession>
<dbReference type="CDD" id="cd08761">
    <property type="entry name" value="Cyt_b561_CYB561D2_like"/>
    <property type="match status" value="1"/>
</dbReference>
<feature type="transmembrane region" description="Helical" evidence="12">
    <location>
        <begin position="112"/>
        <end position="132"/>
    </location>
</feature>
<evidence type="ECO:0000313" key="15">
    <source>
        <dbReference type="Proteomes" id="UP000001056"/>
    </source>
</evidence>
<keyword evidence="7" id="KW-0249">Electron transport</keyword>
<comment type="cofactor">
    <cofactor evidence="1">
        <name>heme b</name>
        <dbReference type="ChEBI" id="CHEBI:60344"/>
    </cofactor>
</comment>
<evidence type="ECO:0000256" key="5">
    <source>
        <dbReference type="ARBA" id="ARBA00022692"/>
    </source>
</evidence>
<keyword evidence="9" id="KW-0408">Iron</keyword>
<proteinExistence type="predicted"/>
<dbReference type="GO" id="GO:0140575">
    <property type="term" value="F:transmembrane monodehydroascorbate reductase activity"/>
    <property type="evidence" value="ECO:0007669"/>
    <property type="project" value="InterPro"/>
</dbReference>
<dbReference type="Proteomes" id="UP000001056">
    <property type="component" value="Unassembled WGS sequence"/>
</dbReference>
<keyword evidence="6" id="KW-0479">Metal-binding</keyword>
<evidence type="ECO:0000256" key="9">
    <source>
        <dbReference type="ARBA" id="ARBA00023004"/>
    </source>
</evidence>
<evidence type="ECO:0000256" key="11">
    <source>
        <dbReference type="SAM" id="MobiDB-lite"/>
    </source>
</evidence>
<keyword evidence="3" id="KW-0813">Transport</keyword>
<dbReference type="OrthoDB" id="432881at2759"/>
<dbReference type="GO" id="GO:0046872">
    <property type="term" value="F:metal ion binding"/>
    <property type="evidence" value="ECO:0007669"/>
    <property type="project" value="UniProtKB-KW"/>
</dbReference>
<dbReference type="OMA" id="PGHEHFA"/>